<dbReference type="STRING" id="1442368.A0A0D2EIQ2"/>
<dbReference type="AlphaFoldDB" id="A0A0D2EIQ2"/>
<organism evidence="1 2">
    <name type="scientific">Fonsecaea pedrosoi CBS 271.37</name>
    <dbReference type="NCBI Taxonomy" id="1442368"/>
    <lineage>
        <taxon>Eukaryota</taxon>
        <taxon>Fungi</taxon>
        <taxon>Dikarya</taxon>
        <taxon>Ascomycota</taxon>
        <taxon>Pezizomycotina</taxon>
        <taxon>Eurotiomycetes</taxon>
        <taxon>Chaetothyriomycetidae</taxon>
        <taxon>Chaetothyriales</taxon>
        <taxon>Herpotrichiellaceae</taxon>
        <taxon>Fonsecaea</taxon>
    </lineage>
</organism>
<dbReference type="SUPFAM" id="SSF52777">
    <property type="entry name" value="CoA-dependent acyltransferases"/>
    <property type="match status" value="1"/>
</dbReference>
<dbReference type="Pfam" id="PF07247">
    <property type="entry name" value="AATase"/>
    <property type="match status" value="1"/>
</dbReference>
<dbReference type="RefSeq" id="XP_013278075.1">
    <property type="nucleotide sequence ID" value="XM_013422621.1"/>
</dbReference>
<dbReference type="EMBL" id="KN846977">
    <property type="protein sequence ID" value="KIW74267.1"/>
    <property type="molecule type" value="Genomic_DNA"/>
</dbReference>
<dbReference type="InterPro" id="IPR052058">
    <property type="entry name" value="Alcohol_O-acetyltransferase"/>
</dbReference>
<evidence type="ECO:0000313" key="2">
    <source>
        <dbReference type="Proteomes" id="UP000053029"/>
    </source>
</evidence>
<sequence length="485" mass="53257">MEGFEKLRAVGRLERYSTARHDLKFYLGPAVTVSYKLPNSRSDQLKVCVYKALGDVITRHPILSAIPVDENTQDPYFIRLPEINLDKCVFFQTRHLDYDPDAGDERDGELDELLGTQHSVPYEAPNPFWRLFVLTSSARPSEFTASFFYHHALGDGISGIAFHRTFHSALCQVLSNLEIDPPSTSVITSPSTPLLPSLESAHPLPISTWHILTVLFKHKIWSPSRDPGLWTGSKCITPLGRTGARHLALSASSTTALKNICRKNGTTISGALQTLVAGALFAHLPEKFTKVACSGALSVRGFLPADAGITEDSMGVWVQGMSDTYTRDHFSTTQHGDSDKGAHDLLPWPEARRSRQNIERVLSLKGHNTDVGMLRFVQDYQEELFLSKVGKDRDSSFEVSNLGLFKKQPPSGDVEGVEMGRMVFTQSAGVTASAIQVSVVTGADGCLVLGVTWQKGIVDDDLVEKMLKSVKEEVERLASNDGASS</sequence>
<keyword evidence="2" id="KW-1185">Reference proteome</keyword>
<protein>
    <recommendedName>
        <fullName evidence="3">Diacylglycerol O-acyltransferase</fullName>
    </recommendedName>
</protein>
<evidence type="ECO:0008006" key="3">
    <source>
        <dbReference type="Google" id="ProtNLM"/>
    </source>
</evidence>
<reference evidence="1 2" key="1">
    <citation type="submission" date="2015-01" db="EMBL/GenBank/DDBJ databases">
        <title>The Genome Sequence of Fonsecaea pedrosoi CBS 271.37.</title>
        <authorList>
            <consortium name="The Broad Institute Genomics Platform"/>
            <person name="Cuomo C."/>
            <person name="de Hoog S."/>
            <person name="Gorbushina A."/>
            <person name="Stielow B."/>
            <person name="Teixiera M."/>
            <person name="Abouelleil A."/>
            <person name="Chapman S.B."/>
            <person name="Priest M."/>
            <person name="Young S.K."/>
            <person name="Wortman J."/>
            <person name="Nusbaum C."/>
            <person name="Birren B."/>
        </authorList>
    </citation>
    <scope>NUCLEOTIDE SEQUENCE [LARGE SCALE GENOMIC DNA]</scope>
    <source>
        <strain evidence="1 2">CBS 271.37</strain>
    </source>
</reference>
<dbReference type="PANTHER" id="PTHR28037">
    <property type="entry name" value="ALCOHOL O-ACETYLTRANSFERASE 1-RELATED"/>
    <property type="match status" value="1"/>
</dbReference>
<dbReference type="GO" id="GO:0008080">
    <property type="term" value="F:N-acetyltransferase activity"/>
    <property type="evidence" value="ECO:0007669"/>
    <property type="project" value="TreeGrafter"/>
</dbReference>
<gene>
    <name evidence="1" type="ORF">Z517_12207</name>
</gene>
<accession>A0A0D2EIQ2</accession>
<dbReference type="InterPro" id="IPR023213">
    <property type="entry name" value="CAT-like_dom_sf"/>
</dbReference>
<proteinExistence type="predicted"/>
<dbReference type="GeneID" id="25311697"/>
<dbReference type="Gene3D" id="3.30.559.10">
    <property type="entry name" value="Chloramphenicol acetyltransferase-like domain"/>
    <property type="match status" value="1"/>
</dbReference>
<name>A0A0D2EIQ2_9EURO</name>
<dbReference type="HOGENOM" id="CLU_024469_1_1_1"/>
<dbReference type="Proteomes" id="UP000053029">
    <property type="component" value="Unassembled WGS sequence"/>
</dbReference>
<dbReference type="InterPro" id="IPR010828">
    <property type="entry name" value="Atf2/Sli1-like"/>
</dbReference>
<dbReference type="VEuPathDB" id="FungiDB:Z517_12207"/>
<dbReference type="OrthoDB" id="2150604at2759"/>
<dbReference type="PANTHER" id="PTHR28037:SF1">
    <property type="entry name" value="ALCOHOL O-ACETYLTRANSFERASE 1-RELATED"/>
    <property type="match status" value="1"/>
</dbReference>
<evidence type="ECO:0000313" key="1">
    <source>
        <dbReference type="EMBL" id="KIW74267.1"/>
    </source>
</evidence>